<dbReference type="Proteomes" id="UP000320811">
    <property type="component" value="Unassembled WGS sequence"/>
</dbReference>
<sequence length="36" mass="4276">MYKKGNISISFYMMRNNTGDNYATTKKRMVDTIRLL</sequence>
<dbReference type="AlphaFoldDB" id="A0A561PGU9"/>
<gene>
    <name evidence="1" type="ORF">FHW36_107273</name>
</gene>
<dbReference type="EMBL" id="VIWO01000007">
    <property type="protein sequence ID" value="TWF37344.1"/>
    <property type="molecule type" value="Genomic_DNA"/>
</dbReference>
<evidence type="ECO:0000313" key="1">
    <source>
        <dbReference type="EMBL" id="TWF37344.1"/>
    </source>
</evidence>
<evidence type="ECO:0000313" key="2">
    <source>
        <dbReference type="Proteomes" id="UP000320811"/>
    </source>
</evidence>
<accession>A0A561PGU9</accession>
<protein>
    <submittedName>
        <fullName evidence="1">Uncharacterized protein</fullName>
    </submittedName>
</protein>
<reference evidence="1 2" key="1">
    <citation type="submission" date="2019-06" db="EMBL/GenBank/DDBJ databases">
        <title>Sorghum-associated microbial communities from plants grown in Nebraska, USA.</title>
        <authorList>
            <person name="Schachtman D."/>
        </authorList>
    </citation>
    <scope>NUCLEOTIDE SEQUENCE [LARGE SCALE GENOMIC DNA]</scope>
    <source>
        <strain evidence="1 2">1209</strain>
    </source>
</reference>
<name>A0A561PGU9_9BACT</name>
<comment type="caution">
    <text evidence="1">The sequence shown here is derived from an EMBL/GenBank/DDBJ whole genome shotgun (WGS) entry which is preliminary data.</text>
</comment>
<proteinExistence type="predicted"/>
<organism evidence="1 2">
    <name type="scientific">Chitinophaga polysaccharea</name>
    <dbReference type="NCBI Taxonomy" id="1293035"/>
    <lineage>
        <taxon>Bacteria</taxon>
        <taxon>Pseudomonadati</taxon>
        <taxon>Bacteroidota</taxon>
        <taxon>Chitinophagia</taxon>
        <taxon>Chitinophagales</taxon>
        <taxon>Chitinophagaceae</taxon>
        <taxon>Chitinophaga</taxon>
    </lineage>
</organism>
<keyword evidence="2" id="KW-1185">Reference proteome</keyword>